<evidence type="ECO:0000256" key="2">
    <source>
        <dbReference type="SAM" id="Phobius"/>
    </source>
</evidence>
<sequence>MEQQHQAVRQPPQQSFDRAQQIVEHPRPKALSTRAFLLWGLGLTLLVVGLSLVAGSEVRLVGLLIFLPAIAASVGTERQTQAASVWATAGAVISIVRRPGYHLDDVITLVLTLLFAGLAVFGARWRIARDTELLRLRSTAAVIQQHILHPLPEVTDQVRVDGVFEPLQEDKLFGGDIYDVAATPYGTRVLIGDVQGKGLSAVGAAFAVLGAFREAAHREPTLTGLVDALETSVVRHNAYARHSGEPERFITALVLSVGPLDRDAAQVVNCGHLTPFLVRAAEQPCEVPLGETGVPLGLASLVGEERSAAGFDFPPDSTLLLYTDGLSEARDGDGAFYPLAGRLTELVLAARAAPDGEGARTELARALRDDVRTFTHPYQQDDLAILTLRRLPAAERPGKDDRSRPE</sequence>
<dbReference type="RefSeq" id="WP_209267440.1">
    <property type="nucleotide sequence ID" value="NZ_JAFFZN010000026.1"/>
</dbReference>
<dbReference type="PANTHER" id="PTHR43156">
    <property type="entry name" value="STAGE II SPORULATION PROTEIN E-RELATED"/>
    <property type="match status" value="1"/>
</dbReference>
<dbReference type="SMART" id="SM00331">
    <property type="entry name" value="PP2C_SIG"/>
    <property type="match status" value="1"/>
</dbReference>
<name>A0ABS3WZV5_9ACTN</name>
<evidence type="ECO:0000259" key="3">
    <source>
        <dbReference type="SMART" id="SM00331"/>
    </source>
</evidence>
<feature type="transmembrane region" description="Helical" evidence="2">
    <location>
        <begin position="36"/>
        <end position="54"/>
    </location>
</feature>
<accession>A0ABS3WZV5</accession>
<keyword evidence="2" id="KW-0472">Membrane</keyword>
<feature type="transmembrane region" description="Helical" evidence="2">
    <location>
        <begin position="83"/>
        <end position="100"/>
    </location>
</feature>
<keyword evidence="2" id="KW-1133">Transmembrane helix</keyword>
<comment type="caution">
    <text evidence="4">The sequence shown here is derived from an EMBL/GenBank/DDBJ whole genome shotgun (WGS) entry which is preliminary data.</text>
</comment>
<dbReference type="EMBL" id="JAFFZN010000026">
    <property type="protein sequence ID" value="MBO8188657.1"/>
    <property type="molecule type" value="Genomic_DNA"/>
</dbReference>
<reference evidence="4 5" key="1">
    <citation type="submission" date="2021-02" db="EMBL/GenBank/DDBJ databases">
        <title>Streptomyces spirodelae sp. nov., isolated from duckweed.</title>
        <authorList>
            <person name="Saimee Y."/>
            <person name="Duangmal K."/>
        </authorList>
    </citation>
    <scope>NUCLEOTIDE SEQUENCE [LARGE SCALE GENOMIC DNA]</scope>
    <source>
        <strain evidence="4 5">DW4-2</strain>
    </source>
</reference>
<evidence type="ECO:0000313" key="5">
    <source>
        <dbReference type="Proteomes" id="UP001518976"/>
    </source>
</evidence>
<gene>
    <name evidence="4" type="ORF">JW592_24750</name>
</gene>
<dbReference type="Proteomes" id="UP001518976">
    <property type="component" value="Unassembled WGS sequence"/>
</dbReference>
<dbReference type="Pfam" id="PF07228">
    <property type="entry name" value="SpoIIE"/>
    <property type="match status" value="1"/>
</dbReference>
<feature type="transmembrane region" description="Helical" evidence="2">
    <location>
        <begin position="60"/>
        <end position="76"/>
    </location>
</feature>
<evidence type="ECO:0000256" key="1">
    <source>
        <dbReference type="ARBA" id="ARBA00022801"/>
    </source>
</evidence>
<dbReference type="PANTHER" id="PTHR43156:SF2">
    <property type="entry name" value="STAGE II SPORULATION PROTEIN E"/>
    <property type="match status" value="1"/>
</dbReference>
<feature type="domain" description="PPM-type phosphatase" evidence="3">
    <location>
        <begin position="158"/>
        <end position="390"/>
    </location>
</feature>
<proteinExistence type="predicted"/>
<keyword evidence="1" id="KW-0378">Hydrolase</keyword>
<organism evidence="4 5">
    <name type="scientific">Streptomyces spirodelae</name>
    <dbReference type="NCBI Taxonomy" id="2812904"/>
    <lineage>
        <taxon>Bacteria</taxon>
        <taxon>Bacillati</taxon>
        <taxon>Actinomycetota</taxon>
        <taxon>Actinomycetes</taxon>
        <taxon>Kitasatosporales</taxon>
        <taxon>Streptomycetaceae</taxon>
        <taxon>Streptomyces</taxon>
    </lineage>
</organism>
<evidence type="ECO:0000313" key="4">
    <source>
        <dbReference type="EMBL" id="MBO8188657.1"/>
    </source>
</evidence>
<dbReference type="InterPro" id="IPR052016">
    <property type="entry name" value="Bact_Sigma-Reg"/>
</dbReference>
<feature type="transmembrane region" description="Helical" evidence="2">
    <location>
        <begin position="106"/>
        <end position="127"/>
    </location>
</feature>
<dbReference type="InterPro" id="IPR036457">
    <property type="entry name" value="PPM-type-like_dom_sf"/>
</dbReference>
<protein>
    <submittedName>
        <fullName evidence="4">Serine/threonine-protein phosphatase</fullName>
    </submittedName>
</protein>
<dbReference type="InterPro" id="IPR001932">
    <property type="entry name" value="PPM-type_phosphatase-like_dom"/>
</dbReference>
<keyword evidence="2" id="KW-0812">Transmembrane</keyword>
<dbReference type="Gene3D" id="3.60.40.10">
    <property type="entry name" value="PPM-type phosphatase domain"/>
    <property type="match status" value="1"/>
</dbReference>
<keyword evidence="5" id="KW-1185">Reference proteome</keyword>